<keyword evidence="3" id="KW-1185">Reference proteome</keyword>
<dbReference type="Proteomes" id="UP000199323">
    <property type="component" value="Unassembled WGS sequence"/>
</dbReference>
<sequence>MSGGDAGEGRGRGTAVPAPAAPTRGPFRGGPKRPGTAYQGSVPSAVK</sequence>
<name>A0A1I1YUZ0_9ACTN</name>
<dbReference type="AlphaFoldDB" id="A0A1I1YUZ0"/>
<feature type="region of interest" description="Disordered" evidence="1">
    <location>
        <begin position="1"/>
        <end position="47"/>
    </location>
</feature>
<evidence type="ECO:0000256" key="1">
    <source>
        <dbReference type="SAM" id="MobiDB-lite"/>
    </source>
</evidence>
<evidence type="ECO:0000313" key="3">
    <source>
        <dbReference type="Proteomes" id="UP000199323"/>
    </source>
</evidence>
<reference evidence="2 3" key="1">
    <citation type="submission" date="2016-10" db="EMBL/GenBank/DDBJ databases">
        <authorList>
            <person name="de Groot N.N."/>
        </authorList>
    </citation>
    <scope>NUCLEOTIDE SEQUENCE [LARGE SCALE GENOMIC DNA]</scope>
    <source>
        <strain evidence="2 3">CGMCC 4.3510</strain>
    </source>
</reference>
<dbReference type="EMBL" id="FONG01000002">
    <property type="protein sequence ID" value="SFE21973.1"/>
    <property type="molecule type" value="Genomic_DNA"/>
</dbReference>
<proteinExistence type="predicted"/>
<gene>
    <name evidence="2" type="ORF">SAMN05216251_102143</name>
</gene>
<feature type="compositionally biased region" description="Polar residues" evidence="1">
    <location>
        <begin position="38"/>
        <end position="47"/>
    </location>
</feature>
<organism evidence="2 3">
    <name type="scientific">Actinacidiphila alni</name>
    <dbReference type="NCBI Taxonomy" id="380248"/>
    <lineage>
        <taxon>Bacteria</taxon>
        <taxon>Bacillati</taxon>
        <taxon>Actinomycetota</taxon>
        <taxon>Actinomycetes</taxon>
        <taxon>Kitasatosporales</taxon>
        <taxon>Streptomycetaceae</taxon>
        <taxon>Actinacidiphila</taxon>
    </lineage>
</organism>
<protein>
    <submittedName>
        <fullName evidence="2">Uncharacterized protein</fullName>
    </submittedName>
</protein>
<evidence type="ECO:0000313" key="2">
    <source>
        <dbReference type="EMBL" id="SFE21973.1"/>
    </source>
</evidence>
<accession>A0A1I1YUZ0</accession>